<dbReference type="Pfam" id="PF00348">
    <property type="entry name" value="polyprenyl_synt"/>
    <property type="match status" value="1"/>
</dbReference>
<accession>F6DAL0</accession>
<comment type="similarity">
    <text evidence="2 6">Belongs to the FPP/GGPP synthase family.</text>
</comment>
<dbReference type="GO" id="GO:0046872">
    <property type="term" value="F:metal ion binding"/>
    <property type="evidence" value="ECO:0007669"/>
    <property type="project" value="UniProtKB-KW"/>
</dbReference>
<dbReference type="RefSeq" id="WP_013836041.1">
    <property type="nucleotide sequence ID" value="NC_015581.1"/>
</dbReference>
<dbReference type="InterPro" id="IPR033749">
    <property type="entry name" value="Polyprenyl_synt_CS"/>
</dbReference>
<keyword evidence="5" id="KW-0460">Magnesium</keyword>
<evidence type="ECO:0000256" key="2">
    <source>
        <dbReference type="ARBA" id="ARBA00006706"/>
    </source>
</evidence>
<evidence type="ECO:0000256" key="3">
    <source>
        <dbReference type="ARBA" id="ARBA00022679"/>
    </source>
</evidence>
<evidence type="ECO:0000256" key="4">
    <source>
        <dbReference type="ARBA" id="ARBA00022723"/>
    </source>
</evidence>
<evidence type="ECO:0000313" key="8">
    <source>
        <dbReference type="Proteomes" id="UP000009232"/>
    </source>
</evidence>
<dbReference type="EMBL" id="CP002776">
    <property type="protein sequence ID" value="AEG32266.1"/>
    <property type="molecule type" value="Genomic_DNA"/>
</dbReference>
<dbReference type="SUPFAM" id="SSF48576">
    <property type="entry name" value="Terpenoid synthases"/>
    <property type="match status" value="1"/>
</dbReference>
<dbReference type="SFLD" id="SFLDS00005">
    <property type="entry name" value="Isoprenoid_Synthase_Type_I"/>
    <property type="match status" value="1"/>
</dbReference>
<dbReference type="KEGG" id="tcy:Thicy_1508"/>
<protein>
    <submittedName>
        <fullName evidence="7">Polyprenyl synthetase</fullName>
    </submittedName>
</protein>
<proteinExistence type="inferred from homology"/>
<organism evidence="7 8">
    <name type="scientific">Thiomicrospira cyclica (strain DSM 14477 / JCM 11371 / ALM1)</name>
    <name type="common">Thioalkalimicrobium cyclicum</name>
    <dbReference type="NCBI Taxonomy" id="717773"/>
    <lineage>
        <taxon>Bacteria</taxon>
        <taxon>Pseudomonadati</taxon>
        <taxon>Pseudomonadota</taxon>
        <taxon>Gammaproteobacteria</taxon>
        <taxon>Thiotrichales</taxon>
        <taxon>Piscirickettsiaceae</taxon>
        <taxon>Thiomicrospira</taxon>
    </lineage>
</organism>
<sequence>MNTHEDSISIQFQGLLKECEVTIHQQFNKLDNPILNELFTYHLASGGGRNRAKLALYSGCAVNLAKKDTLAIAAACEMIHNASLLHDDIQDGDTHRRGREAAWYRFSVNDAMCAGTLMLSAAYAAVTEVRTATAELVQHMHDRTAQLISGQVLDLNHDNQQSSLDQYLKIAIQKSGSLMALPLELTMIASSNHASLLAARQAGESFALAYQIFDDLQDQRKDLINSSCNIVYVLEASGLSRPSAELQAVMLVEFYIQKALEQSQALPNNSGQLLADMCHQLSMALSPYTSQEAMQA</sequence>
<dbReference type="HOGENOM" id="CLU_014015_0_2_6"/>
<keyword evidence="4" id="KW-0479">Metal-binding</keyword>
<dbReference type="InterPro" id="IPR000092">
    <property type="entry name" value="Polyprenyl_synt"/>
</dbReference>
<dbReference type="Gene3D" id="1.10.600.10">
    <property type="entry name" value="Farnesyl Diphosphate Synthase"/>
    <property type="match status" value="1"/>
</dbReference>
<evidence type="ECO:0000256" key="1">
    <source>
        <dbReference type="ARBA" id="ARBA00001946"/>
    </source>
</evidence>
<dbReference type="GO" id="GO:0004659">
    <property type="term" value="F:prenyltransferase activity"/>
    <property type="evidence" value="ECO:0007669"/>
    <property type="project" value="InterPro"/>
</dbReference>
<evidence type="ECO:0000256" key="6">
    <source>
        <dbReference type="RuleBase" id="RU004466"/>
    </source>
</evidence>
<dbReference type="STRING" id="717773.Thicy_1508"/>
<dbReference type="GO" id="GO:0008299">
    <property type="term" value="P:isoprenoid biosynthetic process"/>
    <property type="evidence" value="ECO:0007669"/>
    <property type="project" value="InterPro"/>
</dbReference>
<dbReference type="eggNOG" id="COG0142">
    <property type="taxonomic scope" value="Bacteria"/>
</dbReference>
<evidence type="ECO:0000256" key="5">
    <source>
        <dbReference type="ARBA" id="ARBA00022842"/>
    </source>
</evidence>
<dbReference type="AlphaFoldDB" id="F6DAL0"/>
<dbReference type="PANTHER" id="PTHR12001:SF85">
    <property type="entry name" value="SHORT CHAIN ISOPRENYL DIPHOSPHATE SYNTHASE"/>
    <property type="match status" value="1"/>
</dbReference>
<gene>
    <name evidence="7" type="ordered locus">Thicy_1508</name>
</gene>
<dbReference type="Proteomes" id="UP000009232">
    <property type="component" value="Chromosome"/>
</dbReference>
<comment type="cofactor">
    <cofactor evidence="1">
        <name>Mg(2+)</name>
        <dbReference type="ChEBI" id="CHEBI:18420"/>
    </cofactor>
</comment>
<name>F6DAL0_THICA</name>
<dbReference type="OrthoDB" id="9805316at2"/>
<dbReference type="InterPro" id="IPR008949">
    <property type="entry name" value="Isoprenoid_synthase_dom_sf"/>
</dbReference>
<keyword evidence="3 6" id="KW-0808">Transferase</keyword>
<dbReference type="PANTHER" id="PTHR12001">
    <property type="entry name" value="GERANYLGERANYL PYROPHOSPHATE SYNTHASE"/>
    <property type="match status" value="1"/>
</dbReference>
<keyword evidence="8" id="KW-1185">Reference proteome</keyword>
<dbReference type="PROSITE" id="PS00723">
    <property type="entry name" value="POLYPRENYL_SYNTHASE_1"/>
    <property type="match status" value="1"/>
</dbReference>
<evidence type="ECO:0000313" key="7">
    <source>
        <dbReference type="EMBL" id="AEG32266.1"/>
    </source>
</evidence>
<reference evidence="7 8" key="1">
    <citation type="submission" date="2011-05" db="EMBL/GenBank/DDBJ databases">
        <title>Complete sequence of Thioalkalimicrobium cyclicum ALM1.</title>
        <authorList>
            <consortium name="US DOE Joint Genome Institute"/>
            <person name="Lucas S."/>
            <person name="Han J."/>
            <person name="Lapidus A."/>
            <person name="Cheng J.-F."/>
            <person name="Goodwin L."/>
            <person name="Pitluck S."/>
            <person name="Peters L."/>
            <person name="Mikhailova N."/>
            <person name="Davenport K."/>
            <person name="Han C."/>
            <person name="Tapia R."/>
            <person name="Land M."/>
            <person name="Hauser L."/>
            <person name="Kyrpides N."/>
            <person name="Ivanova N."/>
            <person name="Pagani I."/>
            <person name="Kappler U."/>
            <person name="Woyke T."/>
        </authorList>
    </citation>
    <scope>NUCLEOTIDE SEQUENCE [LARGE SCALE GENOMIC DNA]</scope>
    <source>
        <strain evidence="8">DSM 14477 / JCM 11371 / ALM1</strain>
    </source>
</reference>